<evidence type="ECO:0000313" key="7">
    <source>
        <dbReference type="Proteomes" id="UP000243338"/>
    </source>
</evidence>
<dbReference type="OrthoDB" id="121879at2157"/>
<comment type="subcellular location">
    <subcellularLocation>
        <location evidence="1">Archaeal flagellum</location>
    </subcellularLocation>
</comment>
<dbReference type="Proteomes" id="UP000243338">
    <property type="component" value="Unassembled WGS sequence"/>
</dbReference>
<feature type="domain" description="Archaeal flagella protein FlaD/E" evidence="5">
    <location>
        <begin position="586"/>
        <end position="675"/>
    </location>
</feature>
<gene>
    <name evidence="6" type="ORF">SAMN04488587_0440</name>
</gene>
<proteinExistence type="predicted"/>
<dbReference type="STRING" id="1353158.SAMN04488587_0440"/>
<keyword evidence="6" id="KW-0966">Cell projection</keyword>
<feature type="region of interest" description="Disordered" evidence="4">
    <location>
        <begin position="1"/>
        <end position="54"/>
    </location>
</feature>
<keyword evidence="3" id="KW-0175">Coiled coil</keyword>
<feature type="compositionally biased region" description="Polar residues" evidence="4">
    <location>
        <begin position="221"/>
        <end position="231"/>
    </location>
</feature>
<evidence type="ECO:0000313" key="6">
    <source>
        <dbReference type="EMBL" id="SES66673.1"/>
    </source>
</evidence>
<feature type="coiled-coil region" evidence="3">
    <location>
        <begin position="425"/>
        <end position="452"/>
    </location>
</feature>
<dbReference type="InterPro" id="IPR006752">
    <property type="entry name" value="Arch_fla_DE"/>
</dbReference>
<keyword evidence="6" id="KW-0282">Flagellum</keyword>
<dbReference type="GO" id="GO:0097589">
    <property type="term" value="C:archaeal-type flagellum"/>
    <property type="evidence" value="ECO:0007669"/>
    <property type="project" value="UniProtKB-SubCell"/>
</dbReference>
<feature type="region of interest" description="Disordered" evidence="4">
    <location>
        <begin position="161"/>
        <end position="237"/>
    </location>
</feature>
<keyword evidence="2" id="KW-0974">Archaeal flagellum</keyword>
<dbReference type="RefSeq" id="WP_091688564.1">
    <property type="nucleotide sequence ID" value="NZ_CAAGSJ010000003.1"/>
</dbReference>
<dbReference type="SUPFAM" id="SSF57997">
    <property type="entry name" value="Tropomyosin"/>
    <property type="match status" value="1"/>
</dbReference>
<dbReference type="EMBL" id="FOHQ01000001">
    <property type="protein sequence ID" value="SES66673.1"/>
    <property type="molecule type" value="Genomic_DNA"/>
</dbReference>
<sequence>MSELPWGNKKEKEQTSPFGTEATADAPFLANTTVTPIGDPKNKDPGTVADSTIHINPVDQHDLKPEVSIIDGIENRSLDSVNIDTPLFINDEREDEDLKKAINIQENTAEGPINGITATANEEITPEKGTGSRKRSLPLFEPEFPAEDDNSCPVLPYADQVSIDTDSNKPPQELEREPFEAIPKNTTYDPFKPPEPRTQSHTNTERNSVSGTPLFPPATPDMSSNLENVSQESEDKVNKNEKGILALITNTFKRFTHKRKLLDRMEEWQPPASEVKIEEDVTEPVKINVDLTSGKKGSLPYENINTPTLEEIRTVIPIDPQNIENAPEWKPPGIQFDKLSLEGTTEVGETEHTNAPIGPDNDLNIGYSSKEIQKIKDELAYSKQGNGDLSKDIKNISGTINTLESSINSIKRDGDKSSSIINMRVDESAEQIEFLEERLNEFEITLESIHTDNVELKTGLNTIEQNIVELTGSYGIMLKQMQKLTEFGNSRSAEIFETNNRIDELDQTLTTMNTIQVESQKRMLELHSVTSDLIRSVENTHNANKELRTDSEAQDQLLKDELLSLTDFVEKEFKNLGARSYRANGENVQLNNIIKNSTNMKLCMEWLEFLMELVGCNHLVDILSYYEELGWISEDIRLELMRYAEGIDYYIEKSDWKLAPDDHVKSIWFIEQLAGLKVDKNRLSIIEKNIKKVKKGTEIYGI</sequence>
<evidence type="ECO:0000256" key="3">
    <source>
        <dbReference type="SAM" id="Coils"/>
    </source>
</evidence>
<accession>A0A1H9YCN5</accession>
<feature type="compositionally biased region" description="Polar residues" evidence="4">
    <location>
        <begin position="197"/>
        <end position="211"/>
    </location>
</feature>
<dbReference type="InterPro" id="IPR052494">
    <property type="entry name" value="Flagella_assembly_related"/>
</dbReference>
<protein>
    <submittedName>
        <fullName evidence="6">Flagella protein</fullName>
    </submittedName>
</protein>
<dbReference type="GO" id="GO:0097588">
    <property type="term" value="P:archaeal or bacterial-type flagellum-dependent cell motility"/>
    <property type="evidence" value="ECO:0007669"/>
    <property type="project" value="InterPro"/>
</dbReference>
<evidence type="ECO:0000256" key="2">
    <source>
        <dbReference type="ARBA" id="ARBA00022440"/>
    </source>
</evidence>
<dbReference type="PANTHER" id="PTHR40698:SF1">
    <property type="entry name" value="FLAGELLA-RELATED PROTEIN D-RELATED"/>
    <property type="match status" value="1"/>
</dbReference>
<evidence type="ECO:0000256" key="4">
    <source>
        <dbReference type="SAM" id="MobiDB-lite"/>
    </source>
</evidence>
<organism evidence="6 7">
    <name type="scientific">Methanococcoides vulcani</name>
    <dbReference type="NCBI Taxonomy" id="1353158"/>
    <lineage>
        <taxon>Archaea</taxon>
        <taxon>Methanobacteriati</taxon>
        <taxon>Methanobacteriota</taxon>
        <taxon>Stenosarchaea group</taxon>
        <taxon>Methanomicrobia</taxon>
        <taxon>Methanosarcinales</taxon>
        <taxon>Methanosarcinaceae</taxon>
        <taxon>Methanococcoides</taxon>
    </lineage>
</organism>
<dbReference type="Pfam" id="PF04659">
    <property type="entry name" value="Arch_fla_DE"/>
    <property type="match status" value="1"/>
</dbReference>
<reference evidence="7" key="1">
    <citation type="submission" date="2016-10" db="EMBL/GenBank/DDBJ databases">
        <authorList>
            <person name="Varghese N."/>
            <person name="Submissions S."/>
        </authorList>
    </citation>
    <scope>NUCLEOTIDE SEQUENCE [LARGE SCALE GENOMIC DNA]</scope>
    <source>
        <strain evidence="7">SLH 33</strain>
    </source>
</reference>
<evidence type="ECO:0000259" key="5">
    <source>
        <dbReference type="Pfam" id="PF04659"/>
    </source>
</evidence>
<dbReference type="AlphaFoldDB" id="A0A1H9YCN5"/>
<evidence type="ECO:0000256" key="1">
    <source>
        <dbReference type="ARBA" id="ARBA00004618"/>
    </source>
</evidence>
<name>A0A1H9YCN5_9EURY</name>
<keyword evidence="6" id="KW-0969">Cilium</keyword>
<keyword evidence="7" id="KW-1185">Reference proteome</keyword>
<dbReference type="PANTHER" id="PTHR40698">
    <property type="entry name" value="FLAGELLA-RELATED PROTEIN E-RELATED-RELATED"/>
    <property type="match status" value="1"/>
</dbReference>